<dbReference type="RefSeq" id="WP_279245804.1">
    <property type="nucleotide sequence ID" value="NZ_SHNN01000002.1"/>
</dbReference>
<protein>
    <submittedName>
        <fullName evidence="1">Uncharacterized protein</fullName>
    </submittedName>
</protein>
<name>A0ABT3THL5_9GAMM</name>
<evidence type="ECO:0000313" key="2">
    <source>
        <dbReference type="Proteomes" id="UP001143362"/>
    </source>
</evidence>
<comment type="caution">
    <text evidence="1">The sequence shown here is derived from an EMBL/GenBank/DDBJ whole genome shotgun (WGS) entry which is preliminary data.</text>
</comment>
<sequence length="272" mass="29853">MIFNWCYYPLETDGNVNGIQNPLPNFTIQHGNPWEAGNDWFNGNGLDTSIVLPWESNVALFDGLALPDNGAYMLGFQIQLGAAPQSNQTILFCGHVGNGNKDKDGIRVDYRTNGRVRFTFFNKNHTNIIKETDIVSNSLRNIFCYIDHRPAGIGVDSANVHVYEDGTDVNATPSGVSLSSLGSIYPQQVNSATALIIGAYQVNGQPFAGTHYNGKVRRIHIMKFGSLAEDTPSNIAEIMNELSLKNMIPTAAVVQIAGLPLDEITQDFVRYV</sequence>
<reference evidence="1" key="1">
    <citation type="submission" date="2019-02" db="EMBL/GenBank/DDBJ databases">
        <authorList>
            <person name="Li S.-H."/>
        </authorList>
    </citation>
    <scope>NUCLEOTIDE SEQUENCE</scope>
    <source>
        <strain evidence="1">IMCC14734</strain>
    </source>
</reference>
<gene>
    <name evidence="1" type="ORF">EYC98_13160</name>
</gene>
<dbReference type="EMBL" id="SHNN01000002">
    <property type="protein sequence ID" value="MCX2981808.1"/>
    <property type="molecule type" value="Genomic_DNA"/>
</dbReference>
<accession>A0ABT3THL5</accession>
<dbReference type="Proteomes" id="UP001143362">
    <property type="component" value="Unassembled WGS sequence"/>
</dbReference>
<organism evidence="1 2">
    <name type="scientific">Candidatus Litorirhabdus singularis</name>
    <dbReference type="NCBI Taxonomy" id="2518993"/>
    <lineage>
        <taxon>Bacteria</taxon>
        <taxon>Pseudomonadati</taxon>
        <taxon>Pseudomonadota</taxon>
        <taxon>Gammaproteobacteria</taxon>
        <taxon>Cellvibrionales</taxon>
        <taxon>Halieaceae</taxon>
        <taxon>Candidatus Litorirhabdus</taxon>
    </lineage>
</organism>
<proteinExistence type="predicted"/>
<keyword evidence="2" id="KW-1185">Reference proteome</keyword>
<evidence type="ECO:0000313" key="1">
    <source>
        <dbReference type="EMBL" id="MCX2981808.1"/>
    </source>
</evidence>